<feature type="compositionally biased region" description="Pro residues" evidence="1">
    <location>
        <begin position="41"/>
        <end position="59"/>
    </location>
</feature>
<protein>
    <submittedName>
        <fullName evidence="3">Cyclin-dependent kinase 2</fullName>
    </submittedName>
</protein>
<accession>A0A7J6IEW7</accession>
<evidence type="ECO:0000313" key="3">
    <source>
        <dbReference type="EMBL" id="KAF4474873.1"/>
    </source>
</evidence>
<dbReference type="PANTHER" id="PTHR24359:SF37">
    <property type="entry name" value="PROTEIN KINASE DOMAIN-CONTAINING PROTEIN"/>
    <property type="match status" value="1"/>
</dbReference>
<dbReference type="CDD" id="cd00180">
    <property type="entry name" value="PKc"/>
    <property type="match status" value="1"/>
</dbReference>
<comment type="caution">
    <text evidence="3">The sequence shown here is derived from an EMBL/GenBank/DDBJ whole genome shotgun (WGS) entry which is preliminary data.</text>
</comment>
<feature type="compositionally biased region" description="Basic and acidic residues" evidence="1">
    <location>
        <begin position="577"/>
        <end position="586"/>
    </location>
</feature>
<feature type="compositionally biased region" description="Basic and acidic residues" evidence="1">
    <location>
        <begin position="64"/>
        <end position="80"/>
    </location>
</feature>
<feature type="region of interest" description="Disordered" evidence="1">
    <location>
        <begin position="525"/>
        <end position="586"/>
    </location>
</feature>
<feature type="domain" description="Protein kinase" evidence="2">
    <location>
        <begin position="385"/>
        <end position="765"/>
    </location>
</feature>
<dbReference type="Gene3D" id="1.10.510.10">
    <property type="entry name" value="Transferase(Phosphotransferase) domain 1"/>
    <property type="match status" value="2"/>
</dbReference>
<dbReference type="GO" id="GO:0004674">
    <property type="term" value="F:protein serine/threonine kinase activity"/>
    <property type="evidence" value="ECO:0007669"/>
    <property type="project" value="TreeGrafter"/>
</dbReference>
<sequence>MPLHRRSSGSSEAFETSSSGATEPGYPSIDDGSKSKTTAPSTPPQRSPQRSPTPKPGIPSPQRWPKDYRASPHGDRKPMIDEPDGALFTSDEDAERDLSSDKLAIGARDAIRANDFNDPGSKSIPSLRASETVVSDAGNQQWKELEALKQESHRGKHAGTEENSSTLLQVTRRSRQQRFKLQRQLRSACKEIKNPMSTAAKDRFLPKKQLYSIVNTESVISELIERTSGGREDFDIREVAEAVCTDEIVELPGGKKKRRSYRQVFAILVFLGQSQSIHLFMRDCVSDLDLPLVDREDLEFKGENALYRTDSAGEPRGQPLACTEEWSDESRRQFCEYQWMMLAPFFYRSAYNKVNHYTLKDHHRLPFVEEEHPQSADTCGSIAQDALQQDKITSGFSQVYMVRIHPEHHEFHGFDLNPERGFAVKQLRDEDPDTLEKFKKEVNMLKKFTGDGAHPHVVSVLATYEQFGKFHLIFHRADGDLFQYWKFIRPNPTFDKRTVLWVAKQLAGLASGLLRFHRHLTIPKTSDDEESAQNQNIQDEDIINSQLSTSSSKRKRARFQDDHSAQPSGKRAQLSRENSETRYGRHGDLKPENMLWFPGKDRDGCGGGVLKITDFGQAELHSKDSKTYRQSKGVDTLTYRPPEGEIVPRTIRQSSDIWSLGCIYLEFVTWMLGGADDLQKFKTSRLSYDSRLRMNSDTFFECVQLEEHEGAQLKPAVSRHIDFLASRRNCSQYFKDVLNLIRDMLVVESSDEYLIRRKSCGEVYMSLKEAYDKCLRSGEKRVFIKGYACFVAKLENSHVRRREPVIMIFGMT</sequence>
<dbReference type="Pfam" id="PF00069">
    <property type="entry name" value="Pkinase"/>
    <property type="match status" value="1"/>
</dbReference>
<evidence type="ECO:0000259" key="2">
    <source>
        <dbReference type="PROSITE" id="PS50011"/>
    </source>
</evidence>
<dbReference type="EMBL" id="ANPB02000010">
    <property type="protein sequence ID" value="KAF4474873.1"/>
    <property type="molecule type" value="Genomic_DNA"/>
</dbReference>
<dbReference type="PANTHER" id="PTHR24359">
    <property type="entry name" value="SERINE/THREONINE-PROTEIN KINASE SBK1"/>
    <property type="match status" value="1"/>
</dbReference>
<dbReference type="Proteomes" id="UP000011096">
    <property type="component" value="Unassembled WGS sequence"/>
</dbReference>
<keyword evidence="3" id="KW-0418">Kinase</keyword>
<dbReference type="SMART" id="SM00220">
    <property type="entry name" value="S_TKc"/>
    <property type="match status" value="1"/>
</dbReference>
<gene>
    <name evidence="3" type="primary">cdk-2</name>
    <name evidence="3" type="ORF">CGGC5_v015808</name>
</gene>
<dbReference type="RefSeq" id="XP_031887326.2">
    <property type="nucleotide sequence ID" value="XM_032033351.2"/>
</dbReference>
<dbReference type="GeneID" id="43617386"/>
<dbReference type="GO" id="GO:0005524">
    <property type="term" value="F:ATP binding"/>
    <property type="evidence" value="ECO:0007669"/>
    <property type="project" value="InterPro"/>
</dbReference>
<dbReference type="InterPro" id="IPR011009">
    <property type="entry name" value="Kinase-like_dom_sf"/>
</dbReference>
<evidence type="ECO:0000313" key="4">
    <source>
        <dbReference type="Proteomes" id="UP000011096"/>
    </source>
</evidence>
<dbReference type="AlphaFoldDB" id="A0A7J6IEW7"/>
<dbReference type="SUPFAM" id="SSF56112">
    <property type="entry name" value="Protein kinase-like (PK-like)"/>
    <property type="match status" value="1"/>
</dbReference>
<feature type="region of interest" description="Disordered" evidence="1">
    <location>
        <begin position="1"/>
        <end position="97"/>
    </location>
</feature>
<keyword evidence="4" id="KW-1185">Reference proteome</keyword>
<dbReference type="PROSITE" id="PS50011">
    <property type="entry name" value="PROTEIN_KINASE_DOM"/>
    <property type="match status" value="1"/>
</dbReference>
<name>A0A7J6IEW7_COLFN</name>
<dbReference type="InterPro" id="IPR000719">
    <property type="entry name" value="Prot_kinase_dom"/>
</dbReference>
<dbReference type="OrthoDB" id="4062651at2759"/>
<reference evidence="3 4" key="1">
    <citation type="submission" date="2012-08" db="EMBL/GenBank/DDBJ databases">
        <authorList>
            <person name="Gan P.H.P."/>
            <person name="Ikeda K."/>
            <person name="Irieda H."/>
            <person name="Narusaka M."/>
            <person name="O'Connell R.J."/>
            <person name="Narusaka Y."/>
            <person name="Takano Y."/>
            <person name="Kubo Y."/>
            <person name="Shirasu K."/>
        </authorList>
    </citation>
    <scope>NUCLEOTIDE SEQUENCE [LARGE SCALE GENOMIC DNA]</scope>
    <source>
        <strain evidence="3 4">Nara gc5</strain>
    </source>
</reference>
<keyword evidence="3" id="KW-0808">Transferase</keyword>
<reference evidence="3 4" key="2">
    <citation type="submission" date="2020-04" db="EMBL/GenBank/DDBJ databases">
        <title>Genome sequencing and assembly of multiple isolates from the Colletotrichum gloeosporioides species complex.</title>
        <authorList>
            <person name="Gan P."/>
            <person name="Shirasu K."/>
        </authorList>
    </citation>
    <scope>NUCLEOTIDE SEQUENCE [LARGE SCALE GENOMIC DNA]</scope>
    <source>
        <strain evidence="3 4">Nara gc5</strain>
    </source>
</reference>
<feature type="compositionally biased region" description="Low complexity" evidence="1">
    <location>
        <begin position="8"/>
        <end position="22"/>
    </location>
</feature>
<dbReference type="InParanoid" id="A0A7J6IEW7"/>
<proteinExistence type="predicted"/>
<feature type="region of interest" description="Disordered" evidence="1">
    <location>
        <begin position="113"/>
        <end position="132"/>
    </location>
</feature>
<organism evidence="3 4">
    <name type="scientific">Colletotrichum fructicola (strain Nara gc5)</name>
    <name type="common">Anthracnose fungus</name>
    <name type="synonym">Colletotrichum gloeosporioides (strain Nara gc5)</name>
    <dbReference type="NCBI Taxonomy" id="1213859"/>
    <lineage>
        <taxon>Eukaryota</taxon>
        <taxon>Fungi</taxon>
        <taxon>Dikarya</taxon>
        <taxon>Ascomycota</taxon>
        <taxon>Pezizomycotina</taxon>
        <taxon>Sordariomycetes</taxon>
        <taxon>Hypocreomycetidae</taxon>
        <taxon>Glomerellales</taxon>
        <taxon>Glomerellaceae</taxon>
        <taxon>Colletotrichum</taxon>
        <taxon>Colletotrichum gloeosporioides species complex</taxon>
    </lineage>
</organism>
<evidence type="ECO:0000256" key="1">
    <source>
        <dbReference type="SAM" id="MobiDB-lite"/>
    </source>
</evidence>
<feature type="compositionally biased region" description="Polar residues" evidence="1">
    <location>
        <begin position="532"/>
        <end position="551"/>
    </location>
</feature>